<dbReference type="Proteomes" id="UP001139648">
    <property type="component" value="Unassembled WGS sequence"/>
</dbReference>
<dbReference type="EMBL" id="JAMZEB010000001">
    <property type="protein sequence ID" value="MCP2353030.1"/>
    <property type="molecule type" value="Genomic_DNA"/>
</dbReference>
<dbReference type="PRINTS" id="PR00364">
    <property type="entry name" value="DISEASERSIST"/>
</dbReference>
<gene>
    <name evidence="2" type="ORF">HD597_000050</name>
</gene>
<proteinExistence type="predicted"/>
<feature type="domain" description="NB-ARC" evidence="1">
    <location>
        <begin position="35"/>
        <end position="147"/>
    </location>
</feature>
<organism evidence="2 3">
    <name type="scientific">Nonomuraea thailandensis</name>
    <dbReference type="NCBI Taxonomy" id="1188745"/>
    <lineage>
        <taxon>Bacteria</taxon>
        <taxon>Bacillati</taxon>
        <taxon>Actinomycetota</taxon>
        <taxon>Actinomycetes</taxon>
        <taxon>Streptosporangiales</taxon>
        <taxon>Streptosporangiaceae</taxon>
        <taxon>Nonomuraea</taxon>
    </lineage>
</organism>
<dbReference type="InterPro" id="IPR002182">
    <property type="entry name" value="NB-ARC"/>
</dbReference>
<comment type="caution">
    <text evidence="2">The sequence shown here is derived from an EMBL/GenBank/DDBJ whole genome shotgun (WGS) entry which is preliminary data.</text>
</comment>
<name>A0A9X2G8J9_9ACTN</name>
<evidence type="ECO:0000259" key="1">
    <source>
        <dbReference type="Pfam" id="PF00931"/>
    </source>
</evidence>
<reference evidence="2" key="1">
    <citation type="submission" date="2022-06" db="EMBL/GenBank/DDBJ databases">
        <title>Sequencing the genomes of 1000 actinobacteria strains.</title>
        <authorList>
            <person name="Klenk H.-P."/>
        </authorList>
    </citation>
    <scope>NUCLEOTIDE SEQUENCE</scope>
    <source>
        <strain evidence="2">DSM 46694</strain>
    </source>
</reference>
<dbReference type="AlphaFoldDB" id="A0A9X2G8J9"/>
<keyword evidence="3" id="KW-1185">Reference proteome</keyword>
<dbReference type="SUPFAM" id="SSF48452">
    <property type="entry name" value="TPR-like"/>
    <property type="match status" value="1"/>
</dbReference>
<dbReference type="PANTHER" id="PTHR47691">
    <property type="entry name" value="REGULATOR-RELATED"/>
    <property type="match status" value="1"/>
</dbReference>
<dbReference type="RefSeq" id="WP_253739400.1">
    <property type="nucleotide sequence ID" value="NZ_BAABKA010000098.1"/>
</dbReference>
<dbReference type="Pfam" id="PF00931">
    <property type="entry name" value="NB-ARC"/>
    <property type="match status" value="1"/>
</dbReference>
<dbReference type="InterPro" id="IPR011990">
    <property type="entry name" value="TPR-like_helical_dom_sf"/>
</dbReference>
<sequence>MRWLDRHEGNLPHQAPELIGRSEICARVARAIGQSRLVTLHGPGGMGKTSIALHVADALRQDFPDGVWLVQLSALDNSAVVPSAVIEAFALADVSARPERDVLTEYLHQRTLLLVLDTCEHLQPAIADVARTLLDAAPGVRILATSRVPLDLEAEHLITIEPMRTEGTAGAGQRGGGEALELFVARARQAGVHLDPSSMPAAQEVCRRLDGIPLALELAAASLPHLPLQELLAQIGHGGSLSTTDRDVTHRHHTLHTAFGWSHRLCVPSERLLWARLSVFAGGFDVGAAQEVCDDGYLAMPVAEVLGELVRKSILRQNADGRFEMLDTVRDYGAMWLRELGEHDAFHRRHRDYYLHLARQGEGAWSGAGQVHWFQRMRAELSNVRAAVDWSLAHPEEAAAGLELVSSLWWLWVACGFSAEGRLHLQHALKVNTTPSATRCAVLWTEAYLANAQGDLSRARAAATLCRQEAIAIGYPEGVVVATKMLGTAALLAGDLELAGHQLGQALEYLRGDPRHLNPGLLPAVVELALSLIMRGRPQTALPLLDECLRHCQATGELWLRSYALYVRAIGCRALERIDDAIDALHAALRIKRHFRDVLGIVLCMEALSQLVIQAGHPPSTAAVLQGAADVSWREYGLPMMGSPYFADDHARCTEAVKNLIGEQAYQRAFTFGASLSLTDGIGYALGEAGAPAAVDVLDLIAR</sequence>
<dbReference type="Gene3D" id="1.25.40.10">
    <property type="entry name" value="Tetratricopeptide repeat domain"/>
    <property type="match status" value="1"/>
</dbReference>
<dbReference type="PANTHER" id="PTHR47691:SF3">
    <property type="entry name" value="HTH-TYPE TRANSCRIPTIONAL REGULATOR RV0890C-RELATED"/>
    <property type="match status" value="1"/>
</dbReference>
<dbReference type="SUPFAM" id="SSF52540">
    <property type="entry name" value="P-loop containing nucleoside triphosphate hydrolases"/>
    <property type="match status" value="1"/>
</dbReference>
<dbReference type="GO" id="GO:0043531">
    <property type="term" value="F:ADP binding"/>
    <property type="evidence" value="ECO:0007669"/>
    <property type="project" value="InterPro"/>
</dbReference>
<protein>
    <submittedName>
        <fullName evidence="2">ATPase</fullName>
    </submittedName>
</protein>
<evidence type="ECO:0000313" key="3">
    <source>
        <dbReference type="Proteomes" id="UP001139648"/>
    </source>
</evidence>
<evidence type="ECO:0000313" key="2">
    <source>
        <dbReference type="EMBL" id="MCP2353030.1"/>
    </source>
</evidence>
<dbReference type="InterPro" id="IPR027417">
    <property type="entry name" value="P-loop_NTPase"/>
</dbReference>
<accession>A0A9X2G8J9</accession>
<dbReference type="Gene3D" id="3.40.50.300">
    <property type="entry name" value="P-loop containing nucleotide triphosphate hydrolases"/>
    <property type="match status" value="1"/>
</dbReference>